<reference evidence="1 2" key="1">
    <citation type="submission" date="2019-03" db="EMBL/GenBank/DDBJ databases">
        <title>Genomic Encyclopedia of Type Strains, Phase IV (KMG-IV): sequencing the most valuable type-strain genomes for metagenomic binning, comparative biology and taxonomic classification.</title>
        <authorList>
            <person name="Goeker M."/>
        </authorList>
    </citation>
    <scope>NUCLEOTIDE SEQUENCE [LARGE SCALE GENOMIC DNA]</scope>
    <source>
        <strain evidence="1 2">DSM 18792</strain>
    </source>
</reference>
<dbReference type="EMBL" id="SLUP01000013">
    <property type="protein sequence ID" value="TCL62495.1"/>
    <property type="molecule type" value="Genomic_DNA"/>
</dbReference>
<protein>
    <submittedName>
        <fullName evidence="1">Uncharacterized protein</fullName>
    </submittedName>
</protein>
<name>A0A4R1R9W8_9FLAO</name>
<comment type="caution">
    <text evidence="1">The sequence shown here is derived from an EMBL/GenBank/DDBJ whole genome shotgun (WGS) entry which is preliminary data.</text>
</comment>
<dbReference type="AlphaFoldDB" id="A0A4R1R9W8"/>
<dbReference type="Proteomes" id="UP000295455">
    <property type="component" value="Unassembled WGS sequence"/>
</dbReference>
<organism evidence="1 2">
    <name type="scientific">Mariniflexile fucanivorans</name>
    <dbReference type="NCBI Taxonomy" id="264023"/>
    <lineage>
        <taxon>Bacteria</taxon>
        <taxon>Pseudomonadati</taxon>
        <taxon>Bacteroidota</taxon>
        <taxon>Flavobacteriia</taxon>
        <taxon>Flavobacteriales</taxon>
        <taxon>Flavobacteriaceae</taxon>
        <taxon>Mariniflexile</taxon>
    </lineage>
</organism>
<keyword evidence="2" id="KW-1185">Reference proteome</keyword>
<evidence type="ECO:0000313" key="1">
    <source>
        <dbReference type="EMBL" id="TCL62495.1"/>
    </source>
</evidence>
<sequence>MGLLNFLKKQIIGEEGIKVLDRFPQWDKEIKLYSNKKVKTVSENRKLQLEGFKLRKYIWENNLVPLLPEKYVKTTLIGEKFLIWFGPGLPTEKYYTIFPFHFENISLTNEQKKVIEKYGVFEIPETQGLFINRKELSEIILVLGGKKHQHLDEFKTIGNFATFPLLSLINSYNQIEDESDESSQFLDEKKHQVYFDGIRYISIWLFKRKFGISPNTNEDNYINSEEIFYKYPSLETIKIDIDNRKFDYVLGYPEKTLKEYFNV</sequence>
<accession>A0A4R1R9W8</accession>
<gene>
    <name evidence="1" type="ORF">EV196_11336</name>
</gene>
<proteinExistence type="predicted"/>
<evidence type="ECO:0000313" key="2">
    <source>
        <dbReference type="Proteomes" id="UP000295455"/>
    </source>
</evidence>